<gene>
    <name evidence="1" type="ORF">SAMN02910417_01770</name>
</gene>
<dbReference type="Proteomes" id="UP000199228">
    <property type="component" value="Unassembled WGS sequence"/>
</dbReference>
<name>A0A1G6BSQ7_EUBOX</name>
<dbReference type="STRING" id="1732.SAMN02910417_01770"/>
<dbReference type="AlphaFoldDB" id="A0A1G6BSQ7"/>
<protein>
    <recommendedName>
        <fullName evidence="3">Peptidase_C39 like family protein</fullName>
    </recommendedName>
</protein>
<sequence>MNKRNIKLFITGIVILLVAGAVFLGMAYVQEQVKIKSQKNETKQEVVQEEDETLEESDLAEELAQKERTTYTFLQGPKSWAKGLDWSGEWAQEIVNGNAFGSFGCGLCAMANIYDTLSPYEVSPLKMCTYAQKVSGYTPTAESGAIGWGDMKTVLKSVGMDVEVSTKPDNYEDFCENLKNAQSAIVLVCSADDDSYWEDTPGHYVNIWHYNEEENTVFLADPGGPSHNRDRIDAKYVYDAMKTSSKFQVLYVWSYDEEDNSWKADGIKDEWNRPDYL</sequence>
<dbReference type="SUPFAM" id="SSF54001">
    <property type="entry name" value="Cysteine proteinases"/>
    <property type="match status" value="1"/>
</dbReference>
<organism evidence="1 2">
    <name type="scientific">Eubacterium oxidoreducens</name>
    <dbReference type="NCBI Taxonomy" id="1732"/>
    <lineage>
        <taxon>Bacteria</taxon>
        <taxon>Bacillati</taxon>
        <taxon>Bacillota</taxon>
        <taxon>Clostridia</taxon>
        <taxon>Eubacteriales</taxon>
        <taxon>Eubacteriaceae</taxon>
        <taxon>Eubacterium</taxon>
    </lineage>
</organism>
<accession>A0A1G6BSQ7</accession>
<evidence type="ECO:0000313" key="2">
    <source>
        <dbReference type="Proteomes" id="UP000199228"/>
    </source>
</evidence>
<proteinExistence type="predicted"/>
<dbReference type="InterPro" id="IPR038765">
    <property type="entry name" value="Papain-like_cys_pep_sf"/>
</dbReference>
<dbReference type="OrthoDB" id="1766203at2"/>
<keyword evidence="2" id="KW-1185">Reference proteome</keyword>
<dbReference type="RefSeq" id="WP_090174001.1">
    <property type="nucleotide sequence ID" value="NZ_FMXR01000012.1"/>
</dbReference>
<reference evidence="1 2" key="1">
    <citation type="submission" date="2016-10" db="EMBL/GenBank/DDBJ databases">
        <authorList>
            <person name="de Groot N.N."/>
        </authorList>
    </citation>
    <scope>NUCLEOTIDE SEQUENCE [LARGE SCALE GENOMIC DNA]</scope>
    <source>
        <strain evidence="1 2">DSM 3217</strain>
    </source>
</reference>
<evidence type="ECO:0008006" key="3">
    <source>
        <dbReference type="Google" id="ProtNLM"/>
    </source>
</evidence>
<dbReference type="EMBL" id="FMXR01000012">
    <property type="protein sequence ID" value="SDB23660.1"/>
    <property type="molecule type" value="Genomic_DNA"/>
</dbReference>
<evidence type="ECO:0000313" key="1">
    <source>
        <dbReference type="EMBL" id="SDB23660.1"/>
    </source>
</evidence>